<evidence type="ECO:0000313" key="2">
    <source>
        <dbReference type="Proteomes" id="UP000799754"/>
    </source>
</evidence>
<dbReference type="Proteomes" id="UP000799754">
    <property type="component" value="Unassembled WGS sequence"/>
</dbReference>
<name>A0ACB6RKW1_9PLEO</name>
<evidence type="ECO:0000313" key="1">
    <source>
        <dbReference type="EMBL" id="KAF2621609.1"/>
    </source>
</evidence>
<proteinExistence type="predicted"/>
<gene>
    <name evidence="1" type="ORF">BU25DRAFT_482551</name>
</gene>
<keyword evidence="2" id="KW-1185">Reference proteome</keyword>
<reference evidence="1" key="1">
    <citation type="journal article" date="2020" name="Stud. Mycol.">
        <title>101 Dothideomycetes genomes: a test case for predicting lifestyles and emergence of pathogens.</title>
        <authorList>
            <person name="Haridas S."/>
            <person name="Albert R."/>
            <person name="Binder M."/>
            <person name="Bloem J."/>
            <person name="Labutti K."/>
            <person name="Salamov A."/>
            <person name="Andreopoulos B."/>
            <person name="Baker S."/>
            <person name="Barry K."/>
            <person name="Bills G."/>
            <person name="Bluhm B."/>
            <person name="Cannon C."/>
            <person name="Castanera R."/>
            <person name="Culley D."/>
            <person name="Daum C."/>
            <person name="Ezra D."/>
            <person name="Gonzalez J."/>
            <person name="Henrissat B."/>
            <person name="Kuo A."/>
            <person name="Liang C."/>
            <person name="Lipzen A."/>
            <person name="Lutzoni F."/>
            <person name="Magnuson J."/>
            <person name="Mondo S."/>
            <person name="Nolan M."/>
            <person name="Ohm R."/>
            <person name="Pangilinan J."/>
            <person name="Park H.-J."/>
            <person name="Ramirez L."/>
            <person name="Alfaro M."/>
            <person name="Sun H."/>
            <person name="Tritt A."/>
            <person name="Yoshinaga Y."/>
            <person name="Zwiers L.-H."/>
            <person name="Turgeon B."/>
            <person name="Goodwin S."/>
            <person name="Spatafora J."/>
            <person name="Crous P."/>
            <person name="Grigoriev I."/>
        </authorList>
    </citation>
    <scope>NUCLEOTIDE SEQUENCE</scope>
    <source>
        <strain evidence="1">CBS 525.71</strain>
    </source>
</reference>
<comment type="caution">
    <text evidence="1">The sequence shown here is derived from an EMBL/GenBank/DDBJ whole genome shotgun (WGS) entry which is preliminary data.</text>
</comment>
<protein>
    <submittedName>
        <fullName evidence="1">Uncharacterized protein</fullName>
    </submittedName>
</protein>
<dbReference type="EMBL" id="MU006753">
    <property type="protein sequence ID" value="KAF2621609.1"/>
    <property type="molecule type" value="Genomic_DNA"/>
</dbReference>
<organism evidence="1 2">
    <name type="scientific">Macroventuria anomochaeta</name>
    <dbReference type="NCBI Taxonomy" id="301207"/>
    <lineage>
        <taxon>Eukaryota</taxon>
        <taxon>Fungi</taxon>
        <taxon>Dikarya</taxon>
        <taxon>Ascomycota</taxon>
        <taxon>Pezizomycotina</taxon>
        <taxon>Dothideomycetes</taxon>
        <taxon>Pleosporomycetidae</taxon>
        <taxon>Pleosporales</taxon>
        <taxon>Pleosporineae</taxon>
        <taxon>Didymellaceae</taxon>
        <taxon>Macroventuria</taxon>
    </lineage>
</organism>
<sequence>MQSMDYMSPSFQARSLHCCCPSRVSLGSWNWWTLMLRLWKPWAWRTRVSCCGGILRAVSKCGNEHRSL</sequence>
<accession>A0ACB6RKW1</accession>